<organism evidence="1 2">
    <name type="scientific">Hibiscus sabdariffa</name>
    <name type="common">roselle</name>
    <dbReference type="NCBI Taxonomy" id="183260"/>
    <lineage>
        <taxon>Eukaryota</taxon>
        <taxon>Viridiplantae</taxon>
        <taxon>Streptophyta</taxon>
        <taxon>Embryophyta</taxon>
        <taxon>Tracheophyta</taxon>
        <taxon>Spermatophyta</taxon>
        <taxon>Magnoliopsida</taxon>
        <taxon>eudicotyledons</taxon>
        <taxon>Gunneridae</taxon>
        <taxon>Pentapetalae</taxon>
        <taxon>rosids</taxon>
        <taxon>malvids</taxon>
        <taxon>Malvales</taxon>
        <taxon>Malvaceae</taxon>
        <taxon>Malvoideae</taxon>
        <taxon>Hibiscus</taxon>
    </lineage>
</organism>
<comment type="caution">
    <text evidence="1">The sequence shown here is derived from an EMBL/GenBank/DDBJ whole genome shotgun (WGS) entry which is preliminary data.</text>
</comment>
<gene>
    <name evidence="1" type="ORF">V6N12_003304</name>
</gene>
<accession>A0ABR2ECZ3</accession>
<name>A0ABR2ECZ3_9ROSI</name>
<protein>
    <submittedName>
        <fullName evidence="1">Uncharacterized protein</fullName>
    </submittedName>
</protein>
<keyword evidence="2" id="KW-1185">Reference proteome</keyword>
<evidence type="ECO:0000313" key="1">
    <source>
        <dbReference type="EMBL" id="KAK8556915.1"/>
    </source>
</evidence>
<sequence>MVDYEGVLLRCRRLVREVVETRELATPTSTVAGVDQRVPDRVRCWVPPTEGLSMIMIEIRSSLSIVGHIRDILERQWKVTLVSIGRKRNKVTNTMTTLAWKLPFGFHEFVESSSEVRNLVQSEAHV</sequence>
<dbReference type="EMBL" id="JBBPBM010000017">
    <property type="protein sequence ID" value="KAK8556915.1"/>
    <property type="molecule type" value="Genomic_DNA"/>
</dbReference>
<reference evidence="1 2" key="1">
    <citation type="journal article" date="2024" name="G3 (Bethesda)">
        <title>Genome assembly of Hibiscus sabdariffa L. provides insights into metabolisms of medicinal natural products.</title>
        <authorList>
            <person name="Kim T."/>
        </authorList>
    </citation>
    <scope>NUCLEOTIDE SEQUENCE [LARGE SCALE GENOMIC DNA]</scope>
    <source>
        <strain evidence="1">TK-2024</strain>
        <tissue evidence="1">Old leaves</tissue>
    </source>
</reference>
<dbReference type="Proteomes" id="UP001472677">
    <property type="component" value="Unassembled WGS sequence"/>
</dbReference>
<proteinExistence type="predicted"/>
<evidence type="ECO:0000313" key="2">
    <source>
        <dbReference type="Proteomes" id="UP001472677"/>
    </source>
</evidence>